<dbReference type="InterPro" id="IPR001424">
    <property type="entry name" value="SOD_Cu_Zn_dom"/>
</dbReference>
<comment type="cofactor">
    <cofactor evidence="1">
        <name>Cu(2+)</name>
        <dbReference type="ChEBI" id="CHEBI:29036"/>
    </cofactor>
</comment>
<keyword evidence="2" id="KW-0186">Copper</keyword>
<dbReference type="Pfam" id="PF00080">
    <property type="entry name" value="Sod_Cu"/>
    <property type="match status" value="1"/>
</dbReference>
<dbReference type="CDD" id="cd00371">
    <property type="entry name" value="HMA"/>
    <property type="match status" value="1"/>
</dbReference>
<dbReference type="SUPFAM" id="SSF55008">
    <property type="entry name" value="HMA, heavy metal-associated domain"/>
    <property type="match status" value="1"/>
</dbReference>
<dbReference type="InterPro" id="IPR006121">
    <property type="entry name" value="HMA_dom"/>
</dbReference>
<evidence type="ECO:0000313" key="6">
    <source>
        <dbReference type="EMBL" id="KAL2610180.1"/>
    </source>
</evidence>
<evidence type="ECO:0000313" key="7">
    <source>
        <dbReference type="Proteomes" id="UP001605036"/>
    </source>
</evidence>
<evidence type="ECO:0000256" key="4">
    <source>
        <dbReference type="ARBA" id="ARBA00032899"/>
    </source>
</evidence>
<organism evidence="6 7">
    <name type="scientific">Riccia fluitans</name>
    <dbReference type="NCBI Taxonomy" id="41844"/>
    <lineage>
        <taxon>Eukaryota</taxon>
        <taxon>Viridiplantae</taxon>
        <taxon>Streptophyta</taxon>
        <taxon>Embryophyta</taxon>
        <taxon>Marchantiophyta</taxon>
        <taxon>Marchantiopsida</taxon>
        <taxon>Marchantiidae</taxon>
        <taxon>Marchantiales</taxon>
        <taxon>Ricciaceae</taxon>
        <taxon>Riccia</taxon>
    </lineage>
</organism>
<protein>
    <recommendedName>
        <fullName evidence="4">Superoxide dismutase copper chaperone</fullName>
    </recommendedName>
</protein>
<dbReference type="Proteomes" id="UP001605036">
    <property type="component" value="Unassembled WGS sequence"/>
</dbReference>
<dbReference type="Gene3D" id="3.30.70.100">
    <property type="match status" value="1"/>
</dbReference>
<dbReference type="EMBL" id="JBHFFA010000008">
    <property type="protein sequence ID" value="KAL2610180.1"/>
    <property type="molecule type" value="Genomic_DNA"/>
</dbReference>
<dbReference type="InterPro" id="IPR036423">
    <property type="entry name" value="SOD-like_Cu/Zn_dom_sf"/>
</dbReference>
<evidence type="ECO:0000256" key="2">
    <source>
        <dbReference type="ARBA" id="ARBA00023008"/>
    </source>
</evidence>
<reference evidence="6 7" key="1">
    <citation type="submission" date="2024-09" db="EMBL/GenBank/DDBJ databases">
        <title>Chromosome-scale assembly of Riccia fluitans.</title>
        <authorList>
            <person name="Paukszto L."/>
            <person name="Sawicki J."/>
            <person name="Karawczyk K."/>
            <person name="Piernik-Szablinska J."/>
            <person name="Szczecinska M."/>
            <person name="Mazdziarz M."/>
        </authorList>
    </citation>
    <scope>NUCLEOTIDE SEQUENCE [LARGE SCALE GENOMIC DNA]</scope>
    <source>
        <strain evidence="6">Rf_01</strain>
        <tissue evidence="6">Aerial parts of the thallus</tissue>
    </source>
</reference>
<feature type="domain" description="HMA" evidence="5">
    <location>
        <begin position="33"/>
        <end position="96"/>
    </location>
</feature>
<dbReference type="FunFam" id="2.60.40.200:FF:000006">
    <property type="entry name" value="Copper chaperone for superoxide dismutase"/>
    <property type="match status" value="1"/>
</dbReference>
<dbReference type="PANTHER" id="PTHR10003">
    <property type="entry name" value="SUPEROXIDE DISMUTASE CU-ZN -RELATED"/>
    <property type="match status" value="1"/>
</dbReference>
<gene>
    <name evidence="6" type="ORF">R1flu_028753</name>
</gene>
<keyword evidence="7" id="KW-1185">Reference proteome</keyword>
<proteinExistence type="inferred from homology"/>
<name>A0ABD1XN55_9MARC</name>
<dbReference type="SUPFAM" id="SSF49329">
    <property type="entry name" value="Cu,Zn superoxide dismutase-like"/>
    <property type="match status" value="1"/>
</dbReference>
<dbReference type="InterPro" id="IPR036163">
    <property type="entry name" value="HMA_dom_sf"/>
</dbReference>
<dbReference type="Pfam" id="PF00403">
    <property type="entry name" value="HMA"/>
    <property type="match status" value="1"/>
</dbReference>
<evidence type="ECO:0000256" key="3">
    <source>
        <dbReference type="ARBA" id="ARBA00025798"/>
    </source>
</evidence>
<evidence type="ECO:0000259" key="5">
    <source>
        <dbReference type="PROSITE" id="PS50846"/>
    </source>
</evidence>
<dbReference type="PROSITE" id="PS50846">
    <property type="entry name" value="HMA_2"/>
    <property type="match status" value="1"/>
</dbReference>
<dbReference type="Gene3D" id="2.60.40.200">
    <property type="entry name" value="Superoxide dismutase, copper/zinc binding domain"/>
    <property type="match status" value="1"/>
</dbReference>
<dbReference type="AlphaFoldDB" id="A0ABD1XN55"/>
<dbReference type="InterPro" id="IPR024134">
    <property type="entry name" value="SOD_Cu/Zn_/chaperone"/>
</dbReference>
<comment type="similarity">
    <text evidence="3">In the C-terminal section; belongs to the Cu-Zn superoxide dismutase family.</text>
</comment>
<accession>A0ABD1XN55</accession>
<comment type="caution">
    <text evidence="6">The sequence shown here is derived from an EMBL/GenBank/DDBJ whole genome shotgun (WGS) entry which is preliminary data.</text>
</comment>
<evidence type="ECO:0000256" key="1">
    <source>
        <dbReference type="ARBA" id="ARBA00001973"/>
    </source>
</evidence>
<sequence length="267" mass="28395">MLGSERTNMVVAEATAALSQEGKRENDGTPLPDLQTEFMVNMTCEGCVNAVRSKLEPLEGVRRVDVDLENQVVRVFGSAPVKSLITAIESTGRDVRLIGQGVPSEFTVSAAVAEFKGPLVYGVVRFAQVSMEASRIEAYFSGLTPGKHGWSINMYGDLTRGAASTGAIYNVESSSTEASVAEAMGDLGTLEAGIDGDAEYSGTKLGLEVHDLIGRAVVVYEDEHKSKNGITAAVIARSACVGQNYKKICLCDGTVIWNSSNSDFVKQ</sequence>